<gene>
    <name evidence="1" type="ORF">E0H26_13895</name>
</gene>
<comment type="caution">
    <text evidence="1">The sequence shown here is derived from an EMBL/GenBank/DDBJ whole genome shotgun (WGS) entry which is preliminary data.</text>
</comment>
<dbReference type="Proteomes" id="UP000292274">
    <property type="component" value="Unassembled WGS sequence"/>
</dbReference>
<proteinExistence type="predicted"/>
<dbReference type="AlphaFoldDB" id="A0A4R0GMY5"/>
<protein>
    <submittedName>
        <fullName evidence="1">Lysophospholipase</fullName>
    </submittedName>
</protein>
<evidence type="ECO:0000313" key="1">
    <source>
        <dbReference type="EMBL" id="TCB96881.1"/>
    </source>
</evidence>
<reference evidence="1 2" key="1">
    <citation type="submission" date="2019-02" db="EMBL/GenBank/DDBJ databases">
        <title>Jishengella sp. nov., isolated from a root of Zingiber montanum.</title>
        <authorList>
            <person name="Kuncharoen N."/>
            <person name="Kudo T."/>
            <person name="Masahiro Y."/>
            <person name="Ohkuma M."/>
            <person name="Tanasupawat S."/>
        </authorList>
    </citation>
    <scope>NUCLEOTIDE SEQUENCE [LARGE SCALE GENOMIC DNA]</scope>
    <source>
        <strain evidence="1 2">PLAI 1-1</strain>
    </source>
</reference>
<keyword evidence="2" id="KW-1185">Reference proteome</keyword>
<accession>A0A4R0GMY5</accession>
<dbReference type="InterPro" id="IPR029058">
    <property type="entry name" value="AB_hydrolase_fold"/>
</dbReference>
<sequence length="268" mass="28413">MALTHPHTTISWREPDKLPLRGTLIVLPGRGETPHVYERFGRRLAADSYRVHAVTAPSDDADRTREQVLGLLAEADPSTPRVLVGSDAGAAYAAYLTALPADTANLANGTVAGLVLAGLPANARTTTGGDSAPGWNDELDLRTACGTHRTKISEAGVRPGDLFGDLPAEWLDPGVPQRITVPLLGIHGANDEVSPVDAARRWYAGAPRAELVTITEGRHDALNDQTHRTVAATVVLFLERLRLGGELAPIATAEQQYSTTAPPVGHDV</sequence>
<dbReference type="Gene3D" id="3.40.50.1820">
    <property type="entry name" value="alpha/beta hydrolase"/>
    <property type="match status" value="1"/>
</dbReference>
<evidence type="ECO:0000313" key="2">
    <source>
        <dbReference type="Proteomes" id="UP000292274"/>
    </source>
</evidence>
<organism evidence="1 2">
    <name type="scientific">Micromonospora zingiberis</name>
    <dbReference type="NCBI Taxonomy" id="2053011"/>
    <lineage>
        <taxon>Bacteria</taxon>
        <taxon>Bacillati</taxon>
        <taxon>Actinomycetota</taxon>
        <taxon>Actinomycetes</taxon>
        <taxon>Micromonosporales</taxon>
        <taxon>Micromonosporaceae</taxon>
        <taxon>Micromonospora</taxon>
    </lineage>
</organism>
<dbReference type="SUPFAM" id="SSF53474">
    <property type="entry name" value="alpha/beta-Hydrolases"/>
    <property type="match status" value="1"/>
</dbReference>
<name>A0A4R0GMY5_9ACTN</name>
<dbReference type="EMBL" id="SJJR01000008">
    <property type="protein sequence ID" value="TCB96881.1"/>
    <property type="molecule type" value="Genomic_DNA"/>
</dbReference>
<dbReference type="OrthoDB" id="9806902at2"/>